<keyword evidence="1" id="KW-0812">Transmembrane</keyword>
<evidence type="ECO:0000313" key="4">
    <source>
        <dbReference type="Proteomes" id="UP000229213"/>
    </source>
</evidence>
<keyword evidence="1" id="KW-0472">Membrane</keyword>
<reference evidence="4" key="1">
    <citation type="submission" date="2017-09" db="EMBL/GenBank/DDBJ databases">
        <title>Depth-based differentiation of microbial function through sediment-hosted aquifers and enrichment of novel symbionts in the deep terrestrial subsurface.</title>
        <authorList>
            <person name="Probst A.J."/>
            <person name="Ladd B."/>
            <person name="Jarett J.K."/>
            <person name="Geller-Mcgrath D.E."/>
            <person name="Sieber C.M.K."/>
            <person name="Emerson J.B."/>
            <person name="Anantharaman K."/>
            <person name="Thomas B.C."/>
            <person name="Malmstrom R."/>
            <person name="Stieglmeier M."/>
            <person name="Klingl A."/>
            <person name="Woyke T."/>
            <person name="Ryan C.M."/>
            <person name="Banfield J.F."/>
        </authorList>
    </citation>
    <scope>NUCLEOTIDE SEQUENCE [LARGE SCALE GENOMIC DNA]</scope>
</reference>
<dbReference type="Pfam" id="PF13231">
    <property type="entry name" value="PMT_2"/>
    <property type="match status" value="1"/>
</dbReference>
<keyword evidence="1" id="KW-1133">Transmembrane helix</keyword>
<feature type="transmembrane region" description="Helical" evidence="1">
    <location>
        <begin position="7"/>
        <end position="28"/>
    </location>
</feature>
<feature type="transmembrane region" description="Helical" evidence="1">
    <location>
        <begin position="133"/>
        <end position="153"/>
    </location>
</feature>
<feature type="transmembrane region" description="Helical" evidence="1">
    <location>
        <begin position="419"/>
        <end position="438"/>
    </location>
</feature>
<gene>
    <name evidence="3" type="ORF">CO162_03640</name>
</gene>
<evidence type="ECO:0000313" key="3">
    <source>
        <dbReference type="EMBL" id="PJA61944.1"/>
    </source>
</evidence>
<feature type="domain" description="Glycosyltransferase RgtA/B/C/D-like" evidence="2">
    <location>
        <begin position="202"/>
        <end position="359"/>
    </location>
</feature>
<protein>
    <recommendedName>
        <fullName evidence="2">Glycosyltransferase RgtA/B/C/D-like domain-containing protein</fullName>
    </recommendedName>
</protein>
<comment type="caution">
    <text evidence="3">The sequence shown here is derived from an EMBL/GenBank/DDBJ whole genome shotgun (WGS) entry which is preliminary data.</text>
</comment>
<feature type="transmembrane region" description="Helical" evidence="1">
    <location>
        <begin position="444"/>
        <end position="460"/>
    </location>
</feature>
<proteinExistence type="predicted"/>
<sequence length="653" mass="76630">MAKDRILFYTFLFFLIGYCCYILYPLWYLPVSNRLKIVELNLLLFGIFGLSSFFYLLIPEDKEKGDVKAPLFCLDKKCRIYLLTITIVCLILHLFQINYPILTGLDSHFHTGLPALILYKLNKATLKLTNGSLSFSFFIWLLIVFTSLFFSLFRKILFRLKRVNIFICLFFMILLSNIYGLFLIKTGILESLGKISLLHRYPPLGKTFFFFGYCLFGIHEWVGRLIEIFFTIFGGLFLVKIISLYRKEPMMLLSAYTLYIFLPPLFNVIWLNHLEAGTLFFLLAGCYYFLRYQKAHTSKDFALTILIFSCGIMYKRLVILSIFMILTYLFLEQLLSKKKGNIKKGMKIVAIPFLFSLPWIFFYPAFWPSPGTITIDAAFSPLKIWMNISSWQFALGKPIISLFILSLFYYLLRAKELQIRFFLILSFLYYALVAAIGFGYTRTSLLFFPVIILAIDGFLYNISEKFKNLSKVIFGGLCTLILLSFIYNGLLNKERHLVTLSNSRYYLLPYDKAIKYIKDYLPDRKIYAPMICEPSHFYLAKYGIGEIVYERRIWANSESQTLDSLYKFCQKKSFYYLLFPKPEPFYNSAYQSFFNKYKDFGLPYSGYIGGDWFLGRIKDKIIIKLFEGEDSRFKMIKKFKRGNCELAIFEVSI</sequence>
<dbReference type="EMBL" id="PFWI01000121">
    <property type="protein sequence ID" value="PJA61944.1"/>
    <property type="molecule type" value="Genomic_DNA"/>
</dbReference>
<evidence type="ECO:0000259" key="2">
    <source>
        <dbReference type="Pfam" id="PF13231"/>
    </source>
</evidence>
<feature type="transmembrane region" description="Helical" evidence="1">
    <location>
        <begin position="228"/>
        <end position="245"/>
    </location>
</feature>
<name>A0A2M7YG41_9BACT</name>
<accession>A0A2M7YG41</accession>
<organism evidence="3 4">
    <name type="scientific">bacterium (Candidatus Ratteibacteria) CG_4_9_14_3_um_filter_41_21</name>
    <dbReference type="NCBI Taxonomy" id="2014289"/>
    <lineage>
        <taxon>Bacteria</taxon>
        <taxon>Candidatus Ratteibacteria</taxon>
    </lineage>
</organism>
<dbReference type="InterPro" id="IPR038731">
    <property type="entry name" value="RgtA/B/C-like"/>
</dbReference>
<feature type="transmembrane region" description="Helical" evidence="1">
    <location>
        <begin position="391"/>
        <end position="412"/>
    </location>
</feature>
<dbReference type="AlphaFoldDB" id="A0A2M7YG41"/>
<feature type="transmembrane region" description="Helical" evidence="1">
    <location>
        <begin position="165"/>
        <end position="184"/>
    </location>
</feature>
<feature type="transmembrane region" description="Helical" evidence="1">
    <location>
        <begin position="40"/>
        <end position="58"/>
    </location>
</feature>
<feature type="transmembrane region" description="Helical" evidence="1">
    <location>
        <begin position="348"/>
        <end position="366"/>
    </location>
</feature>
<feature type="transmembrane region" description="Helical" evidence="1">
    <location>
        <begin position="472"/>
        <end position="491"/>
    </location>
</feature>
<feature type="transmembrane region" description="Helical" evidence="1">
    <location>
        <begin position="79"/>
        <end position="99"/>
    </location>
</feature>
<dbReference type="Proteomes" id="UP000229213">
    <property type="component" value="Unassembled WGS sequence"/>
</dbReference>
<evidence type="ECO:0000256" key="1">
    <source>
        <dbReference type="SAM" id="Phobius"/>
    </source>
</evidence>